<sequence length="165" mass="18741">MLSEMSSPSNALIFCVTPPHQLVKRHDYTVLNTNTPVARLDLNSPFKAPCAQSDTQQSTLVPIVRVVYHAAQNAKMKLFALVSVVDRLVLHSLLYALVSSLGGRLTPLVGAISCVVDVVSRLSIRSMTFKCYQLDKRNYFIDLRMLLVEKWRRDEHLAWHNRLHL</sequence>
<accession>A0ABQ4Y2X7</accession>
<name>A0ABQ4Y2X7_9ASTR</name>
<organism evidence="1 2">
    <name type="scientific">Tanacetum coccineum</name>
    <dbReference type="NCBI Taxonomy" id="301880"/>
    <lineage>
        <taxon>Eukaryota</taxon>
        <taxon>Viridiplantae</taxon>
        <taxon>Streptophyta</taxon>
        <taxon>Embryophyta</taxon>
        <taxon>Tracheophyta</taxon>
        <taxon>Spermatophyta</taxon>
        <taxon>Magnoliopsida</taxon>
        <taxon>eudicotyledons</taxon>
        <taxon>Gunneridae</taxon>
        <taxon>Pentapetalae</taxon>
        <taxon>asterids</taxon>
        <taxon>campanulids</taxon>
        <taxon>Asterales</taxon>
        <taxon>Asteraceae</taxon>
        <taxon>Asteroideae</taxon>
        <taxon>Anthemideae</taxon>
        <taxon>Anthemidinae</taxon>
        <taxon>Tanacetum</taxon>
    </lineage>
</organism>
<evidence type="ECO:0000313" key="1">
    <source>
        <dbReference type="EMBL" id="GJS71527.1"/>
    </source>
</evidence>
<dbReference type="EMBL" id="BQNB010010013">
    <property type="protein sequence ID" value="GJS71527.1"/>
    <property type="molecule type" value="Genomic_DNA"/>
</dbReference>
<keyword evidence="2" id="KW-1185">Reference proteome</keyword>
<dbReference type="Proteomes" id="UP001151760">
    <property type="component" value="Unassembled WGS sequence"/>
</dbReference>
<protein>
    <submittedName>
        <fullName evidence="1">Uncharacterized protein</fullName>
    </submittedName>
</protein>
<comment type="caution">
    <text evidence="1">The sequence shown here is derived from an EMBL/GenBank/DDBJ whole genome shotgun (WGS) entry which is preliminary data.</text>
</comment>
<reference evidence="1" key="1">
    <citation type="journal article" date="2022" name="Int. J. Mol. Sci.">
        <title>Draft Genome of Tanacetum Coccineum: Genomic Comparison of Closely Related Tanacetum-Family Plants.</title>
        <authorList>
            <person name="Yamashiro T."/>
            <person name="Shiraishi A."/>
            <person name="Nakayama K."/>
            <person name="Satake H."/>
        </authorList>
    </citation>
    <scope>NUCLEOTIDE SEQUENCE</scope>
</reference>
<reference evidence="1" key="2">
    <citation type="submission" date="2022-01" db="EMBL/GenBank/DDBJ databases">
        <authorList>
            <person name="Yamashiro T."/>
            <person name="Shiraishi A."/>
            <person name="Satake H."/>
            <person name="Nakayama K."/>
        </authorList>
    </citation>
    <scope>NUCLEOTIDE SEQUENCE</scope>
</reference>
<gene>
    <name evidence="1" type="ORF">Tco_0704368</name>
</gene>
<proteinExistence type="predicted"/>
<evidence type="ECO:0000313" key="2">
    <source>
        <dbReference type="Proteomes" id="UP001151760"/>
    </source>
</evidence>